<dbReference type="AlphaFoldDB" id="A0A1S4A793"/>
<dbReference type="Proteomes" id="UP000790787">
    <property type="component" value="Chromosome 16"/>
</dbReference>
<dbReference type="RefSeq" id="XP_016472449.1">
    <property type="nucleotide sequence ID" value="XM_016616963.1"/>
</dbReference>
<evidence type="ECO:0000313" key="3">
    <source>
        <dbReference type="RefSeq" id="XP_016472447.1"/>
    </source>
</evidence>
<dbReference type="PANTHER" id="PTHR45786:SF75">
    <property type="entry name" value="ATP-DEPENDENT DNA HELICASE"/>
    <property type="match status" value="1"/>
</dbReference>
<dbReference type="OrthoDB" id="1930928at2759"/>
<protein>
    <submittedName>
        <fullName evidence="3 4">Uncharacterized protein isoform X1</fullName>
    </submittedName>
</protein>
<dbReference type="KEGG" id="nta:107794475"/>
<keyword evidence="1" id="KW-0472">Membrane</keyword>
<accession>A0A1S4A793</accession>
<keyword evidence="1" id="KW-1133">Transmembrane helix</keyword>
<gene>
    <name evidence="3 4 5 6 7" type="primary">LOC107794475</name>
</gene>
<evidence type="ECO:0000313" key="6">
    <source>
        <dbReference type="RefSeq" id="XP_016472450.1"/>
    </source>
</evidence>
<reference evidence="3 4" key="2">
    <citation type="submission" date="2025-04" db="UniProtKB">
        <authorList>
            <consortium name="RefSeq"/>
        </authorList>
    </citation>
    <scope>IDENTIFICATION</scope>
</reference>
<organism evidence="7">
    <name type="scientific">Nicotiana tabacum</name>
    <name type="common">Common tobacco</name>
    <dbReference type="NCBI Taxonomy" id="4097"/>
    <lineage>
        <taxon>Eukaryota</taxon>
        <taxon>Viridiplantae</taxon>
        <taxon>Streptophyta</taxon>
        <taxon>Embryophyta</taxon>
        <taxon>Tracheophyta</taxon>
        <taxon>Spermatophyta</taxon>
        <taxon>Magnoliopsida</taxon>
        <taxon>eudicotyledons</taxon>
        <taxon>Gunneridae</taxon>
        <taxon>Pentapetalae</taxon>
        <taxon>asterids</taxon>
        <taxon>lamiids</taxon>
        <taxon>Solanales</taxon>
        <taxon>Solanaceae</taxon>
        <taxon>Nicotianoideae</taxon>
        <taxon>Nicotianeae</taxon>
        <taxon>Nicotiana</taxon>
    </lineage>
</organism>
<feature type="transmembrane region" description="Helical" evidence="1">
    <location>
        <begin position="6"/>
        <end position="24"/>
    </location>
</feature>
<evidence type="ECO:0000313" key="4">
    <source>
        <dbReference type="RefSeq" id="XP_016472448.1"/>
    </source>
</evidence>
<name>A0A1S4A793_TOBAC</name>
<dbReference type="RefSeq" id="XP_016472447.1">
    <property type="nucleotide sequence ID" value="XM_016616961.1"/>
</dbReference>
<evidence type="ECO:0000256" key="1">
    <source>
        <dbReference type="SAM" id="Phobius"/>
    </source>
</evidence>
<dbReference type="PANTHER" id="PTHR45786">
    <property type="entry name" value="DNA BINDING PROTEIN-LIKE"/>
    <property type="match status" value="1"/>
</dbReference>
<proteinExistence type="predicted"/>
<evidence type="ECO:0000313" key="7">
    <source>
        <dbReference type="RefSeq" id="XP_016472451.1"/>
    </source>
</evidence>
<keyword evidence="1" id="KW-0812">Transmembrane</keyword>
<reference key="1">
    <citation type="journal article" date="2014" name="Nat. Commun.">
        <title>The tobacco genome sequence and its comparison with those of tomato and potato.</title>
        <authorList>
            <person name="Sierro N."/>
            <person name="Battey J.N."/>
            <person name="Ouadi S."/>
            <person name="Bakaher N."/>
            <person name="Bovet L."/>
            <person name="Willig A."/>
            <person name="Goepfert S."/>
            <person name="Peitsch M.C."/>
            <person name="Ivanov N.V."/>
        </authorList>
    </citation>
    <scope>NUCLEOTIDE SEQUENCE [LARGE SCALE GENOMIC DNA]</scope>
    <source>
        <strain>cv. TN90</strain>
    </source>
</reference>
<dbReference type="RefSeq" id="XP_016472450.1">
    <property type="nucleotide sequence ID" value="XM_016616964.1"/>
</dbReference>
<dbReference type="RefSeq" id="XP_016472451.1">
    <property type="nucleotide sequence ID" value="XM_016616965.1"/>
</dbReference>
<evidence type="ECO:0000313" key="5">
    <source>
        <dbReference type="RefSeq" id="XP_016472449.1"/>
    </source>
</evidence>
<dbReference type="PaxDb" id="4097-A0A1S4A793"/>
<keyword evidence="2" id="KW-1185">Reference proteome</keyword>
<evidence type="ECO:0000313" key="2">
    <source>
        <dbReference type="Proteomes" id="UP000790787"/>
    </source>
</evidence>
<dbReference type="RefSeq" id="XP_016472448.1">
    <property type="nucleotide sequence ID" value="XM_016616962.1"/>
</dbReference>
<dbReference type="GeneID" id="107794475"/>
<sequence length="325" mass="37696">MCSQLMILLFLIMGKIYMIALPFLKLGLHQERVVNNIILPCIMLQAKVRFHLTLMSFQSFLFQDWPFFILVNLKYIGHTSKKMCVWNTNDLPNSPYRLKTVPNCKFCRAKRFQYESPGFCCDNGSVKLIHYGLPAKLLNLYLGNSEESKHFRTYVRLYNNMFAFTSLGVNYDRDLARRNCGIYMFRVQGKMYHFINDLVPSSQPAKNLQLYFYDTDNELANQMAFSDKLNESVIGTLMDALKVNPYSIFLKSLTDIPELSNFYIALKSDSGLDQRTYNLPTSSEVAAIWIEDESSSSIFLPHIRIYTHNSKSQLVNYYCGCYDPL</sequence>
<dbReference type="STRING" id="4097.A0A1S4A793"/>